<proteinExistence type="predicted"/>
<evidence type="ECO:0000313" key="1">
    <source>
        <dbReference type="EMBL" id="GFH24742.1"/>
    </source>
</evidence>
<comment type="caution">
    <text evidence="1">The sequence shown here is derived from an EMBL/GenBank/DDBJ whole genome shotgun (WGS) entry which is preliminary data.</text>
</comment>
<dbReference type="AlphaFoldDB" id="A0A6A0A3W4"/>
<dbReference type="Proteomes" id="UP000485058">
    <property type="component" value="Unassembled WGS sequence"/>
</dbReference>
<dbReference type="SUPFAM" id="SSF55073">
    <property type="entry name" value="Nucleotide cyclase"/>
    <property type="match status" value="1"/>
</dbReference>
<organism evidence="1 2">
    <name type="scientific">Haematococcus lacustris</name>
    <name type="common">Green alga</name>
    <name type="synonym">Haematococcus pluvialis</name>
    <dbReference type="NCBI Taxonomy" id="44745"/>
    <lineage>
        <taxon>Eukaryota</taxon>
        <taxon>Viridiplantae</taxon>
        <taxon>Chlorophyta</taxon>
        <taxon>core chlorophytes</taxon>
        <taxon>Chlorophyceae</taxon>
        <taxon>CS clade</taxon>
        <taxon>Chlamydomonadales</taxon>
        <taxon>Haematococcaceae</taxon>
        <taxon>Haematococcus</taxon>
    </lineage>
</organism>
<gene>
    <name evidence="1" type="ORF">HaLaN_22595</name>
</gene>
<keyword evidence="2" id="KW-1185">Reference proteome</keyword>
<dbReference type="InterPro" id="IPR029787">
    <property type="entry name" value="Nucleotide_cyclase"/>
</dbReference>
<name>A0A6A0A3W4_HAELA</name>
<reference evidence="1 2" key="1">
    <citation type="submission" date="2020-02" db="EMBL/GenBank/DDBJ databases">
        <title>Draft genome sequence of Haematococcus lacustris strain NIES-144.</title>
        <authorList>
            <person name="Morimoto D."/>
            <person name="Nakagawa S."/>
            <person name="Yoshida T."/>
            <person name="Sawayama S."/>
        </authorList>
    </citation>
    <scope>NUCLEOTIDE SEQUENCE [LARGE SCALE GENOMIC DNA]</scope>
    <source>
        <strain evidence="1 2">NIES-144</strain>
    </source>
</reference>
<protein>
    <recommendedName>
        <fullName evidence="3">Guanylate cyclase domain-containing protein</fullName>
    </recommendedName>
</protein>
<accession>A0A6A0A3W4</accession>
<evidence type="ECO:0000313" key="2">
    <source>
        <dbReference type="Proteomes" id="UP000485058"/>
    </source>
</evidence>
<dbReference type="EMBL" id="BLLF01002621">
    <property type="protein sequence ID" value="GFH24742.1"/>
    <property type="molecule type" value="Genomic_DNA"/>
</dbReference>
<dbReference type="Gene3D" id="3.30.70.1230">
    <property type="entry name" value="Nucleotide cyclase"/>
    <property type="match status" value="1"/>
</dbReference>
<evidence type="ECO:0008006" key="3">
    <source>
        <dbReference type="Google" id="ProtNLM"/>
    </source>
</evidence>
<sequence length="136" mass="14483">MEFRGKVMNRAARISALATTGQVWVSDAAWQQAQPDINLHKVLVEGGGTPSPTYQQHTPAPAPPSGLGYSWTARAVPEQIIAVDVGQHQLKGIQGLMSLKHVSFNDTGSSLVPAPPSALPLTFTSRSVSNLRVPSF</sequence>